<proteinExistence type="predicted"/>
<feature type="non-terminal residue" evidence="1">
    <location>
        <position position="435"/>
    </location>
</feature>
<accession>A0A0F9FKT3</accession>
<organism evidence="1">
    <name type="scientific">marine sediment metagenome</name>
    <dbReference type="NCBI Taxonomy" id="412755"/>
    <lineage>
        <taxon>unclassified sequences</taxon>
        <taxon>metagenomes</taxon>
        <taxon>ecological metagenomes</taxon>
    </lineage>
</organism>
<name>A0A0F9FKT3_9ZZZZ</name>
<comment type="caution">
    <text evidence="1">The sequence shown here is derived from an EMBL/GenBank/DDBJ whole genome shotgun (WGS) entry which is preliminary data.</text>
</comment>
<sequence>MAENGSSPTIYLPDGQTVAEKAASLEALNRSVVSSLPIEQARHPAQATSVLMMRLAEADGFATWGRNPKMRDQQLRDFLPTEGFFLSALGTISARNAAFDWTITGDEKTAEAAHEMLNDANFGGGWEEFITQTSIDLYSADTGAFVELVREGDTPESPVIGINHLDSLRCWPTGVAESPVIYEDREGRFHQMKWFQVVQLLEMPAPLTPASASFFWKLQYSTLTRVLRGADILKSITTYKAEKVSGRFRQGIILMQGVSTDEVTAAIQQADQLADAAGLQRYARPIMVAGPSPTAEVSAEVIDFASLPDNFDEGDTIEQYVTLLAMGFQTDYQDFAPLPGGGLGTSNQSEILHRKSRGKGAGLFKGLITRLMNLRGVLPSTVEFQYKEADVEAEKVDAEVAKIRAETAKIRIESGQTTEEVERQIALDAGDLTLE</sequence>
<dbReference type="AlphaFoldDB" id="A0A0F9FKT3"/>
<protein>
    <recommendedName>
        <fullName evidence="2">Portal protein</fullName>
    </recommendedName>
</protein>
<evidence type="ECO:0000313" key="1">
    <source>
        <dbReference type="EMBL" id="KKL86888.1"/>
    </source>
</evidence>
<dbReference type="EMBL" id="LAZR01020985">
    <property type="protein sequence ID" value="KKL86888.1"/>
    <property type="molecule type" value="Genomic_DNA"/>
</dbReference>
<evidence type="ECO:0008006" key="2">
    <source>
        <dbReference type="Google" id="ProtNLM"/>
    </source>
</evidence>
<gene>
    <name evidence="1" type="ORF">LCGC14_1940190</name>
</gene>
<reference evidence="1" key="1">
    <citation type="journal article" date="2015" name="Nature">
        <title>Complex archaea that bridge the gap between prokaryotes and eukaryotes.</title>
        <authorList>
            <person name="Spang A."/>
            <person name="Saw J.H."/>
            <person name="Jorgensen S.L."/>
            <person name="Zaremba-Niedzwiedzka K."/>
            <person name="Martijn J."/>
            <person name="Lind A.E."/>
            <person name="van Eijk R."/>
            <person name="Schleper C."/>
            <person name="Guy L."/>
            <person name="Ettema T.J."/>
        </authorList>
    </citation>
    <scope>NUCLEOTIDE SEQUENCE</scope>
</reference>